<reference evidence="1" key="2">
    <citation type="submission" date="2020-12" db="EMBL/GenBank/DDBJ databases">
        <authorList>
            <person name="Kanost M."/>
        </authorList>
    </citation>
    <scope>NUCLEOTIDE SEQUENCE</scope>
</reference>
<accession>A0A922CYI9</accession>
<evidence type="ECO:0000313" key="2">
    <source>
        <dbReference type="Proteomes" id="UP000791440"/>
    </source>
</evidence>
<evidence type="ECO:0000313" key="1">
    <source>
        <dbReference type="EMBL" id="KAG6463117.1"/>
    </source>
</evidence>
<comment type="caution">
    <text evidence="1">The sequence shown here is derived from an EMBL/GenBank/DDBJ whole genome shotgun (WGS) entry which is preliminary data.</text>
</comment>
<gene>
    <name evidence="1" type="ORF">O3G_MSEX013676</name>
</gene>
<proteinExistence type="predicted"/>
<sequence>MISFGWSDNIRRSYEWILDKIYFEPRTLSFTKPIRNLDFRFRIHINYKWRKQ</sequence>
<reference evidence="1" key="1">
    <citation type="journal article" date="2016" name="Insect Biochem. Mol. Biol.">
        <title>Multifaceted biological insights from a draft genome sequence of the tobacco hornworm moth, Manduca sexta.</title>
        <authorList>
            <person name="Kanost M.R."/>
            <person name="Arrese E.L."/>
            <person name="Cao X."/>
            <person name="Chen Y.R."/>
            <person name="Chellapilla S."/>
            <person name="Goldsmith M.R."/>
            <person name="Grosse-Wilde E."/>
            <person name="Heckel D.G."/>
            <person name="Herndon N."/>
            <person name="Jiang H."/>
            <person name="Papanicolaou A."/>
            <person name="Qu J."/>
            <person name="Soulages J.L."/>
            <person name="Vogel H."/>
            <person name="Walters J."/>
            <person name="Waterhouse R.M."/>
            <person name="Ahn S.J."/>
            <person name="Almeida F.C."/>
            <person name="An C."/>
            <person name="Aqrawi P."/>
            <person name="Bretschneider A."/>
            <person name="Bryant W.B."/>
            <person name="Bucks S."/>
            <person name="Chao H."/>
            <person name="Chevignon G."/>
            <person name="Christen J.M."/>
            <person name="Clarke D.F."/>
            <person name="Dittmer N.T."/>
            <person name="Ferguson L.C.F."/>
            <person name="Garavelou S."/>
            <person name="Gordon K.H.J."/>
            <person name="Gunaratna R.T."/>
            <person name="Han Y."/>
            <person name="Hauser F."/>
            <person name="He Y."/>
            <person name="Heidel-Fischer H."/>
            <person name="Hirsh A."/>
            <person name="Hu Y."/>
            <person name="Jiang H."/>
            <person name="Kalra D."/>
            <person name="Klinner C."/>
            <person name="Konig C."/>
            <person name="Kovar C."/>
            <person name="Kroll A.R."/>
            <person name="Kuwar S.S."/>
            <person name="Lee S.L."/>
            <person name="Lehman R."/>
            <person name="Li K."/>
            <person name="Li Z."/>
            <person name="Liang H."/>
            <person name="Lovelace S."/>
            <person name="Lu Z."/>
            <person name="Mansfield J.H."/>
            <person name="McCulloch K.J."/>
            <person name="Mathew T."/>
            <person name="Morton B."/>
            <person name="Muzny D.M."/>
            <person name="Neunemann D."/>
            <person name="Ongeri F."/>
            <person name="Pauchet Y."/>
            <person name="Pu L.L."/>
            <person name="Pyrousis I."/>
            <person name="Rao X.J."/>
            <person name="Redding A."/>
            <person name="Roesel C."/>
            <person name="Sanchez-Gracia A."/>
            <person name="Schaack S."/>
            <person name="Shukla A."/>
            <person name="Tetreau G."/>
            <person name="Wang Y."/>
            <person name="Xiong G.H."/>
            <person name="Traut W."/>
            <person name="Walsh T.K."/>
            <person name="Worley K.C."/>
            <person name="Wu D."/>
            <person name="Wu W."/>
            <person name="Wu Y.Q."/>
            <person name="Zhang X."/>
            <person name="Zou Z."/>
            <person name="Zucker H."/>
            <person name="Briscoe A.D."/>
            <person name="Burmester T."/>
            <person name="Clem R.J."/>
            <person name="Feyereisen R."/>
            <person name="Grimmelikhuijzen C.J.P."/>
            <person name="Hamodrakas S.J."/>
            <person name="Hansson B.S."/>
            <person name="Huguet E."/>
            <person name="Jermiin L.S."/>
            <person name="Lan Q."/>
            <person name="Lehman H.K."/>
            <person name="Lorenzen M."/>
            <person name="Merzendorfer H."/>
            <person name="Michalopoulos I."/>
            <person name="Morton D.B."/>
            <person name="Muthukrishnan S."/>
            <person name="Oakeshott J.G."/>
            <person name="Palmer W."/>
            <person name="Park Y."/>
            <person name="Passarelli A.L."/>
            <person name="Rozas J."/>
            <person name="Schwartz L.M."/>
            <person name="Smith W."/>
            <person name="Southgate A."/>
            <person name="Vilcinskas A."/>
            <person name="Vogt R."/>
            <person name="Wang P."/>
            <person name="Werren J."/>
            <person name="Yu X.Q."/>
            <person name="Zhou J.J."/>
            <person name="Brown S.J."/>
            <person name="Scherer S.E."/>
            <person name="Richards S."/>
            <person name="Blissard G.W."/>
        </authorList>
    </citation>
    <scope>NUCLEOTIDE SEQUENCE</scope>
</reference>
<dbReference type="AlphaFoldDB" id="A0A922CYI9"/>
<protein>
    <submittedName>
        <fullName evidence="1">Uncharacterized protein</fullName>
    </submittedName>
</protein>
<keyword evidence="2" id="KW-1185">Reference proteome</keyword>
<dbReference type="EMBL" id="JH668941">
    <property type="protein sequence ID" value="KAG6463117.1"/>
    <property type="molecule type" value="Genomic_DNA"/>
</dbReference>
<name>A0A922CYI9_MANSE</name>
<organism evidence="1 2">
    <name type="scientific">Manduca sexta</name>
    <name type="common">Tobacco hawkmoth</name>
    <name type="synonym">Tobacco hornworm</name>
    <dbReference type="NCBI Taxonomy" id="7130"/>
    <lineage>
        <taxon>Eukaryota</taxon>
        <taxon>Metazoa</taxon>
        <taxon>Ecdysozoa</taxon>
        <taxon>Arthropoda</taxon>
        <taxon>Hexapoda</taxon>
        <taxon>Insecta</taxon>
        <taxon>Pterygota</taxon>
        <taxon>Neoptera</taxon>
        <taxon>Endopterygota</taxon>
        <taxon>Lepidoptera</taxon>
        <taxon>Glossata</taxon>
        <taxon>Ditrysia</taxon>
        <taxon>Bombycoidea</taxon>
        <taxon>Sphingidae</taxon>
        <taxon>Sphinginae</taxon>
        <taxon>Sphingini</taxon>
        <taxon>Manduca</taxon>
    </lineage>
</organism>
<dbReference type="Proteomes" id="UP000791440">
    <property type="component" value="Unassembled WGS sequence"/>
</dbReference>